<feature type="region of interest" description="Involved in Mg(2+) ion dislocation from EF-Tu" evidence="5">
    <location>
        <begin position="77"/>
        <end position="80"/>
    </location>
</feature>
<dbReference type="InterPro" id="IPR001816">
    <property type="entry name" value="Transl_elong_EFTs/EF1B"/>
</dbReference>
<protein>
    <recommendedName>
        <fullName evidence="2 5">Elongation factor Ts</fullName>
        <shortName evidence="5">EF-Ts</shortName>
    </recommendedName>
</protein>
<dbReference type="NCBIfam" id="TIGR00116">
    <property type="entry name" value="tsf"/>
    <property type="match status" value="1"/>
</dbReference>
<accession>A0A1F5E815</accession>
<keyword evidence="5" id="KW-0963">Cytoplasm</keyword>
<feature type="domain" description="Translation elongation factor EFTs/EF1B dimerisation" evidence="6">
    <location>
        <begin position="68"/>
        <end position="144"/>
    </location>
</feature>
<comment type="similarity">
    <text evidence="1 5">Belongs to the EF-Ts family.</text>
</comment>
<reference evidence="7 8" key="1">
    <citation type="journal article" date="2016" name="Nat. Commun.">
        <title>Thousands of microbial genomes shed light on interconnected biogeochemical processes in an aquifer system.</title>
        <authorList>
            <person name="Anantharaman K."/>
            <person name="Brown C.T."/>
            <person name="Hug L.A."/>
            <person name="Sharon I."/>
            <person name="Castelle C.J."/>
            <person name="Probst A.J."/>
            <person name="Thomas B.C."/>
            <person name="Singh A."/>
            <person name="Wilkins M.J."/>
            <person name="Karaoz U."/>
            <person name="Brodie E.L."/>
            <person name="Williams K.H."/>
            <person name="Hubbard S.S."/>
            <person name="Banfield J.F."/>
        </authorList>
    </citation>
    <scope>NUCLEOTIDE SEQUENCE [LARGE SCALE GENOMIC DNA]</scope>
</reference>
<evidence type="ECO:0000259" key="6">
    <source>
        <dbReference type="Pfam" id="PF00889"/>
    </source>
</evidence>
<dbReference type="FunFam" id="1.10.8.10:FF:000001">
    <property type="entry name" value="Elongation factor Ts"/>
    <property type="match status" value="1"/>
</dbReference>
<dbReference type="GO" id="GO:0003746">
    <property type="term" value="F:translation elongation factor activity"/>
    <property type="evidence" value="ECO:0007669"/>
    <property type="project" value="UniProtKB-UniRule"/>
</dbReference>
<sequence>MEQIKQLREETKAGVMDARQALVENDGDIKKAKEWLVKKGLDKAAKKADRETCEGLVESYIHHGGRVGAIVKLTCETDFVARTDEFKTLARELAMQVASMDPQTVDELLAQDYIRDTSKKVEDLIKETIAKVGENIKVEEIKRMGV</sequence>
<dbReference type="InterPro" id="IPR014039">
    <property type="entry name" value="Transl_elong_EFTs/EF1B_dimer"/>
</dbReference>
<dbReference type="SUPFAM" id="SSF54713">
    <property type="entry name" value="Elongation factor Ts (EF-Ts), dimerisation domain"/>
    <property type="match status" value="1"/>
</dbReference>
<dbReference type="EMBL" id="MEZK01000008">
    <property type="protein sequence ID" value="OGD63539.1"/>
    <property type="molecule type" value="Genomic_DNA"/>
</dbReference>
<organism evidence="7 8">
    <name type="scientific">Candidatus Beckwithbacteria bacterium RBG_13_42_9</name>
    <dbReference type="NCBI Taxonomy" id="1797457"/>
    <lineage>
        <taxon>Bacteria</taxon>
        <taxon>Candidatus Beckwithiibacteriota</taxon>
    </lineage>
</organism>
<dbReference type="InterPro" id="IPR009060">
    <property type="entry name" value="UBA-like_sf"/>
</dbReference>
<dbReference type="SUPFAM" id="SSF46934">
    <property type="entry name" value="UBA-like"/>
    <property type="match status" value="1"/>
</dbReference>
<evidence type="ECO:0000313" key="7">
    <source>
        <dbReference type="EMBL" id="OGD63539.1"/>
    </source>
</evidence>
<gene>
    <name evidence="5" type="primary">tsf</name>
    <name evidence="7" type="ORF">A2160_05010</name>
</gene>
<dbReference type="AlphaFoldDB" id="A0A1F5E815"/>
<keyword evidence="4 5" id="KW-0648">Protein biosynthesis</keyword>
<dbReference type="CDD" id="cd14275">
    <property type="entry name" value="UBA_EF-Ts"/>
    <property type="match status" value="1"/>
</dbReference>
<dbReference type="Gene3D" id="3.30.479.20">
    <property type="entry name" value="Elongation factor Ts, dimerisation domain"/>
    <property type="match status" value="1"/>
</dbReference>
<dbReference type="PANTHER" id="PTHR11741:SF0">
    <property type="entry name" value="ELONGATION FACTOR TS, MITOCHONDRIAL"/>
    <property type="match status" value="1"/>
</dbReference>
<dbReference type="HAMAP" id="MF_00050">
    <property type="entry name" value="EF_Ts"/>
    <property type="match status" value="1"/>
</dbReference>
<evidence type="ECO:0000256" key="1">
    <source>
        <dbReference type="ARBA" id="ARBA00005532"/>
    </source>
</evidence>
<comment type="subcellular location">
    <subcellularLocation>
        <location evidence="5">Cytoplasm</location>
    </subcellularLocation>
</comment>
<evidence type="ECO:0000256" key="3">
    <source>
        <dbReference type="ARBA" id="ARBA00022768"/>
    </source>
</evidence>
<dbReference type="PANTHER" id="PTHR11741">
    <property type="entry name" value="ELONGATION FACTOR TS"/>
    <property type="match status" value="1"/>
</dbReference>
<keyword evidence="3 5" id="KW-0251">Elongation factor</keyword>
<proteinExistence type="inferred from homology"/>
<dbReference type="InterPro" id="IPR036402">
    <property type="entry name" value="EF-Ts_dimer_sf"/>
</dbReference>
<dbReference type="GO" id="GO:0005737">
    <property type="term" value="C:cytoplasm"/>
    <property type="evidence" value="ECO:0007669"/>
    <property type="project" value="UniProtKB-SubCell"/>
</dbReference>
<evidence type="ECO:0000256" key="5">
    <source>
        <dbReference type="HAMAP-Rule" id="MF_00050"/>
    </source>
</evidence>
<evidence type="ECO:0000313" key="8">
    <source>
        <dbReference type="Proteomes" id="UP000177006"/>
    </source>
</evidence>
<dbReference type="Proteomes" id="UP000177006">
    <property type="component" value="Unassembled WGS sequence"/>
</dbReference>
<comment type="function">
    <text evidence="5">Associates with the EF-Tu.GDP complex and induces the exchange of GDP to GTP. It remains bound to the aminoacyl-tRNA.EF-Tu.GTP complex up to the GTP hydrolysis stage on the ribosome.</text>
</comment>
<name>A0A1F5E815_9BACT</name>
<evidence type="ECO:0000256" key="4">
    <source>
        <dbReference type="ARBA" id="ARBA00022917"/>
    </source>
</evidence>
<evidence type="ECO:0000256" key="2">
    <source>
        <dbReference type="ARBA" id="ARBA00016956"/>
    </source>
</evidence>
<comment type="caution">
    <text evidence="7">The sequence shown here is derived from an EMBL/GenBank/DDBJ whole genome shotgun (WGS) entry which is preliminary data.</text>
</comment>
<dbReference type="Gene3D" id="1.10.8.10">
    <property type="entry name" value="DNA helicase RuvA subunit, C-terminal domain"/>
    <property type="match status" value="1"/>
</dbReference>
<dbReference type="STRING" id="1797457.A2160_05010"/>
<dbReference type="Pfam" id="PF00889">
    <property type="entry name" value="EF_TS"/>
    <property type="match status" value="1"/>
</dbReference>